<feature type="transmembrane region" description="Helical" evidence="5">
    <location>
        <begin position="72"/>
        <end position="97"/>
    </location>
</feature>
<feature type="transmembrane region" description="Helical" evidence="5">
    <location>
        <begin position="203"/>
        <end position="223"/>
    </location>
</feature>
<dbReference type="InterPro" id="IPR007568">
    <property type="entry name" value="RTA1"/>
</dbReference>
<keyword evidence="2 5" id="KW-0812">Transmembrane</keyword>
<accession>A0A1V6RLY3</accession>
<sequence>MASGEKHNIYGYNPSLPAAIIFIILFGITTAYHGYQLVRSRCWYFVPFVIGGIFQILGYICRAASHDNFYGIPLYAMQTLFILLAPPLYAASIYMILGRTVTYLNAEHLSLVPVKWMTKVFVAGDVFSFLLQCSGGGLMATAGSMRETGSNITIGGLVVQLLFFGFFVVVTTVFHFRISRNPTARSLSDRDQTRSQGWKQRNWFTIILGLYIVSFLILVRSVFRLVEYKEGYDGYTMTHEVFMYIFDGLLMLFAMAVMNVYHPAEILGNGKGGSQGYSDGMEME</sequence>
<dbReference type="OrthoDB" id="3358017at2759"/>
<organism evidence="6 7">
    <name type="scientific">Penicillium vulpinum</name>
    <dbReference type="NCBI Taxonomy" id="29845"/>
    <lineage>
        <taxon>Eukaryota</taxon>
        <taxon>Fungi</taxon>
        <taxon>Dikarya</taxon>
        <taxon>Ascomycota</taxon>
        <taxon>Pezizomycotina</taxon>
        <taxon>Eurotiomycetes</taxon>
        <taxon>Eurotiomycetidae</taxon>
        <taxon>Eurotiales</taxon>
        <taxon>Aspergillaceae</taxon>
        <taxon>Penicillium</taxon>
    </lineage>
</organism>
<name>A0A1V6RLY3_9EURO</name>
<evidence type="ECO:0008006" key="8">
    <source>
        <dbReference type="Google" id="ProtNLM"/>
    </source>
</evidence>
<feature type="transmembrane region" description="Helical" evidence="5">
    <location>
        <begin position="152"/>
        <end position="176"/>
    </location>
</feature>
<dbReference type="PANTHER" id="PTHR31465">
    <property type="entry name" value="PROTEIN RTA1-RELATED"/>
    <property type="match status" value="1"/>
</dbReference>
<reference evidence="7" key="1">
    <citation type="journal article" date="2017" name="Nat. Microbiol.">
        <title>Global analysis of biosynthetic gene clusters reveals vast potential of secondary metabolite production in Penicillium species.</title>
        <authorList>
            <person name="Nielsen J.C."/>
            <person name="Grijseels S."/>
            <person name="Prigent S."/>
            <person name="Ji B."/>
            <person name="Dainat J."/>
            <person name="Nielsen K.F."/>
            <person name="Frisvad J.C."/>
            <person name="Workman M."/>
            <person name="Nielsen J."/>
        </authorList>
    </citation>
    <scope>NUCLEOTIDE SEQUENCE [LARGE SCALE GENOMIC DNA]</scope>
    <source>
        <strain evidence="7">IBT 29486</strain>
    </source>
</reference>
<evidence type="ECO:0000313" key="6">
    <source>
        <dbReference type="EMBL" id="OQE02861.1"/>
    </source>
</evidence>
<evidence type="ECO:0000256" key="2">
    <source>
        <dbReference type="ARBA" id="ARBA00022692"/>
    </source>
</evidence>
<evidence type="ECO:0000313" key="7">
    <source>
        <dbReference type="Proteomes" id="UP000191518"/>
    </source>
</evidence>
<keyword evidence="3 5" id="KW-1133">Transmembrane helix</keyword>
<feature type="transmembrane region" description="Helical" evidence="5">
    <location>
        <begin position="42"/>
        <end position="60"/>
    </location>
</feature>
<dbReference type="GO" id="GO:0016020">
    <property type="term" value="C:membrane"/>
    <property type="evidence" value="ECO:0007669"/>
    <property type="project" value="UniProtKB-SubCell"/>
</dbReference>
<comment type="caution">
    <text evidence="6">The sequence shown here is derived from an EMBL/GenBank/DDBJ whole genome shotgun (WGS) entry which is preliminary data.</text>
</comment>
<feature type="transmembrane region" description="Helical" evidence="5">
    <location>
        <begin position="118"/>
        <end position="140"/>
    </location>
</feature>
<evidence type="ECO:0000256" key="3">
    <source>
        <dbReference type="ARBA" id="ARBA00022989"/>
    </source>
</evidence>
<dbReference type="Pfam" id="PF04479">
    <property type="entry name" value="RTA1"/>
    <property type="match status" value="1"/>
</dbReference>
<proteinExistence type="predicted"/>
<dbReference type="Proteomes" id="UP000191518">
    <property type="component" value="Unassembled WGS sequence"/>
</dbReference>
<keyword evidence="4 5" id="KW-0472">Membrane</keyword>
<dbReference type="PANTHER" id="PTHR31465:SF1">
    <property type="entry name" value="PROTEIN RTA1-RELATED"/>
    <property type="match status" value="1"/>
</dbReference>
<evidence type="ECO:0000256" key="1">
    <source>
        <dbReference type="ARBA" id="ARBA00004141"/>
    </source>
</evidence>
<evidence type="ECO:0000256" key="4">
    <source>
        <dbReference type="ARBA" id="ARBA00023136"/>
    </source>
</evidence>
<dbReference type="AlphaFoldDB" id="A0A1V6RLY3"/>
<dbReference type="EMBL" id="MDYP01000037">
    <property type="protein sequence ID" value="OQE02861.1"/>
    <property type="molecule type" value="Genomic_DNA"/>
</dbReference>
<protein>
    <recommendedName>
        <fullName evidence="8">RTA1 like protein</fullName>
    </recommendedName>
</protein>
<gene>
    <name evidence="6" type="ORF">PENVUL_c037G01045</name>
</gene>
<comment type="subcellular location">
    <subcellularLocation>
        <location evidence="1">Membrane</location>
        <topology evidence="1">Multi-pass membrane protein</topology>
    </subcellularLocation>
</comment>
<feature type="transmembrane region" description="Helical" evidence="5">
    <location>
        <begin position="16"/>
        <end position="35"/>
    </location>
</feature>
<keyword evidence="7" id="KW-1185">Reference proteome</keyword>
<dbReference type="STRING" id="29845.A0A1V6RLY3"/>
<evidence type="ECO:0000256" key="5">
    <source>
        <dbReference type="SAM" id="Phobius"/>
    </source>
</evidence>
<feature type="transmembrane region" description="Helical" evidence="5">
    <location>
        <begin position="243"/>
        <end position="261"/>
    </location>
</feature>